<proteinExistence type="predicted"/>
<protein>
    <recommendedName>
        <fullName evidence="3">Cupin</fullName>
    </recommendedName>
</protein>
<dbReference type="SUPFAM" id="SSF51182">
    <property type="entry name" value="RmlC-like cupins"/>
    <property type="match status" value="1"/>
</dbReference>
<evidence type="ECO:0008006" key="3">
    <source>
        <dbReference type="Google" id="ProtNLM"/>
    </source>
</evidence>
<organism evidence="1 2">
    <name type="scientific">Isoptericola cucumis</name>
    <dbReference type="NCBI Taxonomy" id="1776856"/>
    <lineage>
        <taxon>Bacteria</taxon>
        <taxon>Bacillati</taxon>
        <taxon>Actinomycetota</taxon>
        <taxon>Actinomycetes</taxon>
        <taxon>Micrococcales</taxon>
        <taxon>Promicromonosporaceae</taxon>
        <taxon>Isoptericola</taxon>
    </lineage>
</organism>
<dbReference type="RefSeq" id="WP_188522618.1">
    <property type="nucleotide sequence ID" value="NZ_BMDG01000003.1"/>
</dbReference>
<dbReference type="InterPro" id="IPR011051">
    <property type="entry name" value="RmlC_Cupin_sf"/>
</dbReference>
<evidence type="ECO:0000313" key="2">
    <source>
        <dbReference type="Proteomes" id="UP000632535"/>
    </source>
</evidence>
<accession>A0ABQ2B2F1</accession>
<dbReference type="InterPro" id="IPR014710">
    <property type="entry name" value="RmlC-like_jellyroll"/>
</dbReference>
<comment type="caution">
    <text evidence="1">The sequence shown here is derived from an EMBL/GenBank/DDBJ whole genome shotgun (WGS) entry which is preliminary data.</text>
</comment>
<dbReference type="EMBL" id="BMDG01000003">
    <property type="protein sequence ID" value="GGI06317.1"/>
    <property type="molecule type" value="Genomic_DNA"/>
</dbReference>
<dbReference type="Proteomes" id="UP000632535">
    <property type="component" value="Unassembled WGS sequence"/>
</dbReference>
<keyword evidence="2" id="KW-1185">Reference proteome</keyword>
<reference evidence="2" key="1">
    <citation type="journal article" date="2019" name="Int. J. Syst. Evol. Microbiol.">
        <title>The Global Catalogue of Microorganisms (GCM) 10K type strain sequencing project: providing services to taxonomists for standard genome sequencing and annotation.</title>
        <authorList>
            <consortium name="The Broad Institute Genomics Platform"/>
            <consortium name="The Broad Institute Genome Sequencing Center for Infectious Disease"/>
            <person name="Wu L."/>
            <person name="Ma J."/>
        </authorList>
    </citation>
    <scope>NUCLEOTIDE SEQUENCE [LARGE SCALE GENOMIC DNA]</scope>
    <source>
        <strain evidence="2">CCM 8653</strain>
    </source>
</reference>
<dbReference type="Gene3D" id="2.60.120.10">
    <property type="entry name" value="Jelly Rolls"/>
    <property type="match status" value="1"/>
</dbReference>
<name>A0ABQ2B2F1_9MICO</name>
<sequence>MPDLDQLTETHLATARTAENGRSAEILVHDGPLRQTVLALAEGVELGEHNSPPAASILVLHGRLRVTALAGDEEVSAGELRVLTHHRHAVLALTDAVFLLTTVTGVDNPVTTTP</sequence>
<evidence type="ECO:0000313" key="1">
    <source>
        <dbReference type="EMBL" id="GGI06317.1"/>
    </source>
</evidence>
<gene>
    <name evidence="1" type="ORF">GCM10007368_10560</name>
</gene>